<evidence type="ECO:0000256" key="7">
    <source>
        <dbReference type="ARBA" id="ARBA00022691"/>
    </source>
</evidence>
<dbReference type="SFLD" id="SFLDG01061">
    <property type="entry name" value="methylthiotransferase"/>
    <property type="match status" value="1"/>
</dbReference>
<dbReference type="AlphaFoldDB" id="A0A833HPJ1"/>
<dbReference type="SMART" id="SM00729">
    <property type="entry name" value="Elp3"/>
    <property type="match status" value="1"/>
</dbReference>
<dbReference type="SFLD" id="SFLDS00029">
    <property type="entry name" value="Radical_SAM"/>
    <property type="match status" value="1"/>
</dbReference>
<evidence type="ECO:0000256" key="13">
    <source>
        <dbReference type="ARBA" id="ARBA00051661"/>
    </source>
</evidence>
<comment type="catalytic activity">
    <reaction evidence="13">
        <text>N(6)-L-threonylcarbamoyladenosine(37) in tRNA + (sulfur carrier)-SH + AH2 + 2 S-adenosyl-L-methionine = 2-methylsulfanyl-N(6)-L-threonylcarbamoyladenosine(37) in tRNA + (sulfur carrier)-H + 5'-deoxyadenosine + L-methionine + A + S-adenosyl-L-homocysteine + 2 H(+)</text>
        <dbReference type="Rhea" id="RHEA:37075"/>
        <dbReference type="Rhea" id="RHEA-COMP:10163"/>
        <dbReference type="Rhea" id="RHEA-COMP:11092"/>
        <dbReference type="Rhea" id="RHEA-COMP:14737"/>
        <dbReference type="Rhea" id="RHEA-COMP:14739"/>
        <dbReference type="ChEBI" id="CHEBI:13193"/>
        <dbReference type="ChEBI" id="CHEBI:15378"/>
        <dbReference type="ChEBI" id="CHEBI:17319"/>
        <dbReference type="ChEBI" id="CHEBI:17499"/>
        <dbReference type="ChEBI" id="CHEBI:29917"/>
        <dbReference type="ChEBI" id="CHEBI:57844"/>
        <dbReference type="ChEBI" id="CHEBI:57856"/>
        <dbReference type="ChEBI" id="CHEBI:59789"/>
        <dbReference type="ChEBI" id="CHEBI:64428"/>
        <dbReference type="ChEBI" id="CHEBI:74418"/>
        <dbReference type="ChEBI" id="CHEBI:74420"/>
        <dbReference type="EC" id="2.8.4.5"/>
    </reaction>
</comment>
<keyword evidence="5" id="KW-0963">Cytoplasm</keyword>
<comment type="caution">
    <text evidence="19">The sequence shown here is derived from an EMBL/GenBank/DDBJ whole genome shotgun (WGS) entry which is preliminary data.</text>
</comment>
<dbReference type="GO" id="GO:0035598">
    <property type="term" value="F:tRNA (N(6)-L-threonylcarbamoyladenosine(37)-C(2))-methylthiotransferase activity"/>
    <property type="evidence" value="ECO:0007669"/>
    <property type="project" value="UniProtKB-EC"/>
</dbReference>
<evidence type="ECO:0000313" key="19">
    <source>
        <dbReference type="EMBL" id="KAB3530747.1"/>
    </source>
</evidence>
<evidence type="ECO:0000256" key="9">
    <source>
        <dbReference type="ARBA" id="ARBA00022723"/>
    </source>
</evidence>
<keyword evidence="4" id="KW-0004">4Fe-4S</keyword>
<dbReference type="CDD" id="cd01335">
    <property type="entry name" value="Radical_SAM"/>
    <property type="match status" value="1"/>
</dbReference>
<dbReference type="EC" id="2.8.4.5" evidence="3"/>
<comment type="similarity">
    <text evidence="14">Belongs to the methylthiotransferase family. MtaB subfamily.</text>
</comment>
<dbReference type="GO" id="GO:0046872">
    <property type="term" value="F:metal ion binding"/>
    <property type="evidence" value="ECO:0007669"/>
    <property type="project" value="UniProtKB-KW"/>
</dbReference>
<dbReference type="InterPro" id="IPR005839">
    <property type="entry name" value="Methylthiotransferase"/>
</dbReference>
<dbReference type="InterPro" id="IPR007197">
    <property type="entry name" value="rSAM"/>
</dbReference>
<dbReference type="InterPro" id="IPR023404">
    <property type="entry name" value="rSAM_horseshoe"/>
</dbReference>
<evidence type="ECO:0000256" key="12">
    <source>
        <dbReference type="ARBA" id="ARBA00031213"/>
    </source>
</evidence>
<dbReference type="OrthoDB" id="9805215at2"/>
<keyword evidence="20" id="KW-1185">Reference proteome</keyword>
<dbReference type="EMBL" id="WBZB01000016">
    <property type="protein sequence ID" value="KAB3530747.1"/>
    <property type="molecule type" value="Genomic_DNA"/>
</dbReference>
<evidence type="ECO:0000256" key="5">
    <source>
        <dbReference type="ARBA" id="ARBA00022490"/>
    </source>
</evidence>
<evidence type="ECO:0000256" key="2">
    <source>
        <dbReference type="ARBA" id="ARBA00002399"/>
    </source>
</evidence>
<dbReference type="InterPro" id="IPR002792">
    <property type="entry name" value="TRAM_dom"/>
</dbReference>
<organism evidence="19 20">
    <name type="scientific">Alkaliphilus serpentinus</name>
    <dbReference type="NCBI Taxonomy" id="1482731"/>
    <lineage>
        <taxon>Bacteria</taxon>
        <taxon>Bacillati</taxon>
        <taxon>Bacillota</taxon>
        <taxon>Clostridia</taxon>
        <taxon>Peptostreptococcales</taxon>
        <taxon>Natronincolaceae</taxon>
        <taxon>Alkaliphilus</taxon>
    </lineage>
</organism>
<evidence type="ECO:0000259" key="17">
    <source>
        <dbReference type="PROSITE" id="PS51449"/>
    </source>
</evidence>
<evidence type="ECO:0000256" key="11">
    <source>
        <dbReference type="ARBA" id="ARBA00023014"/>
    </source>
</evidence>
<dbReference type="InterPro" id="IPR006467">
    <property type="entry name" value="MiaB-like_bact"/>
</dbReference>
<protein>
    <recommendedName>
        <fullName evidence="15">Threonylcarbamoyladenosine tRNA methylthiotransferase MtaB</fullName>
        <ecNumber evidence="3">2.8.4.5</ecNumber>
    </recommendedName>
    <alternativeName>
        <fullName evidence="12">tRNA-t(6)A37 methylthiotransferase</fullName>
    </alternativeName>
</protein>
<proteinExistence type="inferred from homology"/>
<comment type="function">
    <text evidence="2">Catalyzes the methylthiolation of N6-threonylcarbamoyladenosine (t(6)A), leading to the formation of 2-methylthio-N6-threonylcarbamoyladenosine (ms(2)t(6)A) at position 37 in tRNAs that read codons beginning with adenine.</text>
</comment>
<dbReference type="PROSITE" id="PS51449">
    <property type="entry name" value="MTTASE_N"/>
    <property type="match status" value="1"/>
</dbReference>
<dbReference type="FunFam" id="3.80.30.20:FF:000001">
    <property type="entry name" value="tRNA-2-methylthio-N(6)-dimethylallyladenosine synthase 2"/>
    <property type="match status" value="1"/>
</dbReference>
<dbReference type="FunFam" id="3.40.50.12160:FF:000004">
    <property type="entry name" value="Threonylcarbamoyladenosine tRNA methylthiotransferase MtaB"/>
    <property type="match status" value="1"/>
</dbReference>
<dbReference type="PROSITE" id="PS50926">
    <property type="entry name" value="TRAM"/>
    <property type="match status" value="1"/>
</dbReference>
<dbReference type="SUPFAM" id="SSF102114">
    <property type="entry name" value="Radical SAM enzymes"/>
    <property type="match status" value="1"/>
</dbReference>
<evidence type="ECO:0000256" key="14">
    <source>
        <dbReference type="ARBA" id="ARBA00061574"/>
    </source>
</evidence>
<dbReference type="NCBIfam" id="TIGR01579">
    <property type="entry name" value="MiaB-like-C"/>
    <property type="match status" value="1"/>
</dbReference>
<evidence type="ECO:0000256" key="4">
    <source>
        <dbReference type="ARBA" id="ARBA00022485"/>
    </source>
</evidence>
<evidence type="ECO:0000256" key="15">
    <source>
        <dbReference type="ARBA" id="ARBA00069898"/>
    </source>
</evidence>
<dbReference type="InterPro" id="IPR038135">
    <property type="entry name" value="Methylthiotransferase_N_sf"/>
</dbReference>
<keyword evidence="9" id="KW-0479">Metal-binding</keyword>
<dbReference type="SFLD" id="SFLDG01082">
    <property type="entry name" value="B12-binding_domain_containing"/>
    <property type="match status" value="1"/>
</dbReference>
<keyword evidence="8" id="KW-0819">tRNA processing</keyword>
<dbReference type="PANTHER" id="PTHR11918">
    <property type="entry name" value="RADICAL SAM PROTEINS"/>
    <property type="match status" value="1"/>
</dbReference>
<dbReference type="Gene3D" id="3.80.30.20">
    <property type="entry name" value="tm_1862 like domain"/>
    <property type="match status" value="1"/>
</dbReference>
<keyword evidence="11" id="KW-0411">Iron-sulfur</keyword>
<feature type="domain" description="Radical SAM core" evidence="18">
    <location>
        <begin position="138"/>
        <end position="368"/>
    </location>
</feature>
<dbReference type="Gene3D" id="3.40.50.12160">
    <property type="entry name" value="Methylthiotransferase, N-terminal domain"/>
    <property type="match status" value="1"/>
</dbReference>
<evidence type="ECO:0000259" key="18">
    <source>
        <dbReference type="PROSITE" id="PS51918"/>
    </source>
</evidence>
<dbReference type="PROSITE" id="PS51918">
    <property type="entry name" value="RADICAL_SAM"/>
    <property type="match status" value="1"/>
</dbReference>
<dbReference type="Pfam" id="PF00919">
    <property type="entry name" value="UPF0004"/>
    <property type="match status" value="1"/>
</dbReference>
<dbReference type="InterPro" id="IPR034557">
    <property type="entry name" value="ThrcA_tRNA_MEthiotransferase"/>
</dbReference>
<dbReference type="PROSITE" id="PS01278">
    <property type="entry name" value="MTTASE_RADICAL"/>
    <property type="match status" value="1"/>
</dbReference>
<dbReference type="SFLD" id="SFLDF00295">
    <property type="entry name" value="threonylcarbamoyladenosine_tRN"/>
    <property type="match status" value="1"/>
</dbReference>
<reference evidence="19 20" key="1">
    <citation type="submission" date="2019-10" db="EMBL/GenBank/DDBJ databases">
        <title>Alkaliphilus serpentinus sp. nov. and Alkaliphilus pronyensis sp. nov., two novel anaerobic alkaliphilic species isolated from the serpentinized-hosted hydrothermal field of the Prony Bay (New Caledonia).</title>
        <authorList>
            <person name="Postec A."/>
        </authorList>
    </citation>
    <scope>NUCLEOTIDE SEQUENCE [LARGE SCALE GENOMIC DNA]</scope>
    <source>
        <strain evidence="19 20">LacT</strain>
    </source>
</reference>
<accession>A0A833HPJ1</accession>
<feature type="domain" description="TRAM" evidence="16">
    <location>
        <begin position="371"/>
        <end position="434"/>
    </location>
</feature>
<dbReference type="Proteomes" id="UP000465601">
    <property type="component" value="Unassembled WGS sequence"/>
</dbReference>
<dbReference type="GO" id="GO:0051539">
    <property type="term" value="F:4 iron, 4 sulfur cluster binding"/>
    <property type="evidence" value="ECO:0007669"/>
    <property type="project" value="UniProtKB-KW"/>
</dbReference>
<evidence type="ECO:0000259" key="16">
    <source>
        <dbReference type="PROSITE" id="PS50926"/>
    </source>
</evidence>
<sequence length="434" mass="49670">MKKVAFHTLGCKVNQYETQAMTELFQKAGYTVVADTEVADAYVINTCTVTSIGDKKSRQFIRRVKRNNPNSIVAVVGCYAQTAANEVMDIEGVNIVMGTNDRNKIVEYVEECKPDEKINIVDDIMKVREFEEMTVAEIKGKTRAFLKIQEGCNQYCTYCIIPYARGPVRSRRQEDILKEVKTLVANGFKEVVLTGIHVASYGKDFKEKDALIEVLKGIHAIEGLERIRLSSLEPTLFTEDFLRELSVLEKVCQHFHLSLQSGSEKILHAMNRKYTTQQYREIVQAIRRVYPKIALTTDIIVGFPGETEEDFKETYEFVKEMAFSDIHVFKYSPRKGTPAADYQQQVDGMKKHRRSEELITLGEEMRVAYQRQFLGEIKGVLFEAEVKDKPGYTEGLTENYLKVLVKSEDPLEGEIRRITLHEIWKDSIIGSIVE</sequence>
<evidence type="ECO:0000313" key="20">
    <source>
        <dbReference type="Proteomes" id="UP000465601"/>
    </source>
</evidence>
<dbReference type="PANTHER" id="PTHR11918:SF45">
    <property type="entry name" value="THREONYLCARBAMOYLADENOSINE TRNA METHYLTHIOTRANSFERASE"/>
    <property type="match status" value="1"/>
</dbReference>
<dbReference type="InterPro" id="IPR006638">
    <property type="entry name" value="Elp3/MiaA/NifB-like_rSAM"/>
</dbReference>
<evidence type="ECO:0000256" key="10">
    <source>
        <dbReference type="ARBA" id="ARBA00023004"/>
    </source>
</evidence>
<dbReference type="RefSeq" id="WP_151865559.1">
    <property type="nucleotide sequence ID" value="NZ_WBZB01000016.1"/>
</dbReference>
<dbReference type="InterPro" id="IPR020612">
    <property type="entry name" value="Methylthiotransferase_CS"/>
</dbReference>
<dbReference type="InterPro" id="IPR058240">
    <property type="entry name" value="rSAM_sf"/>
</dbReference>
<evidence type="ECO:0000256" key="1">
    <source>
        <dbReference type="ARBA" id="ARBA00001966"/>
    </source>
</evidence>
<evidence type="ECO:0000256" key="8">
    <source>
        <dbReference type="ARBA" id="ARBA00022694"/>
    </source>
</evidence>
<dbReference type="NCBIfam" id="TIGR00089">
    <property type="entry name" value="MiaB/RimO family radical SAM methylthiotransferase"/>
    <property type="match status" value="1"/>
</dbReference>
<dbReference type="InterPro" id="IPR013848">
    <property type="entry name" value="Methylthiotransferase_N"/>
</dbReference>
<comment type="cofactor">
    <cofactor evidence="1">
        <name>[4Fe-4S] cluster</name>
        <dbReference type="ChEBI" id="CHEBI:49883"/>
    </cofactor>
</comment>
<gene>
    <name evidence="19" type="primary">mtaB</name>
    <name evidence="19" type="ORF">F8153_06460</name>
</gene>
<evidence type="ECO:0000256" key="6">
    <source>
        <dbReference type="ARBA" id="ARBA00022679"/>
    </source>
</evidence>
<dbReference type="Pfam" id="PF04055">
    <property type="entry name" value="Radical_SAM"/>
    <property type="match status" value="1"/>
</dbReference>
<name>A0A833HPJ1_9FIRM</name>
<feature type="domain" description="MTTase N-terminal" evidence="17">
    <location>
        <begin position="2"/>
        <end position="114"/>
    </location>
</feature>
<keyword evidence="6 19" id="KW-0808">Transferase</keyword>
<keyword evidence="10" id="KW-0408">Iron</keyword>
<evidence type="ECO:0000256" key="3">
    <source>
        <dbReference type="ARBA" id="ARBA00013273"/>
    </source>
</evidence>
<keyword evidence="7" id="KW-0949">S-adenosyl-L-methionine</keyword>